<feature type="compositionally biased region" description="Polar residues" evidence="6">
    <location>
        <begin position="39"/>
        <end position="57"/>
    </location>
</feature>
<organism evidence="10 11">
    <name type="scientific">Drosophila busckii</name>
    <name type="common">Fruit fly</name>
    <dbReference type="NCBI Taxonomy" id="30019"/>
    <lineage>
        <taxon>Eukaryota</taxon>
        <taxon>Metazoa</taxon>
        <taxon>Ecdysozoa</taxon>
        <taxon>Arthropoda</taxon>
        <taxon>Hexapoda</taxon>
        <taxon>Insecta</taxon>
        <taxon>Pterygota</taxon>
        <taxon>Neoptera</taxon>
        <taxon>Endopterygota</taxon>
        <taxon>Diptera</taxon>
        <taxon>Brachycera</taxon>
        <taxon>Muscomorpha</taxon>
        <taxon>Ephydroidea</taxon>
        <taxon>Drosophilidae</taxon>
        <taxon>Drosophila</taxon>
    </lineage>
</organism>
<dbReference type="SMART" id="SM00498">
    <property type="entry name" value="FH2"/>
    <property type="match status" value="1"/>
</dbReference>
<feature type="compositionally biased region" description="Basic and acidic residues" evidence="6">
    <location>
        <begin position="993"/>
        <end position="1022"/>
    </location>
</feature>
<keyword evidence="4 5" id="KW-0175">Coiled coil</keyword>
<evidence type="ECO:0000313" key="10">
    <source>
        <dbReference type="EMBL" id="ALC38721.1"/>
    </source>
</evidence>
<name>A0A0M4E4E7_DROBS</name>
<dbReference type="Pfam" id="PF06371">
    <property type="entry name" value="Drf_GBD"/>
    <property type="match status" value="1"/>
</dbReference>
<feature type="region of interest" description="Disordered" evidence="6">
    <location>
        <begin position="993"/>
        <end position="1024"/>
    </location>
</feature>
<dbReference type="Gene3D" id="1.20.58.630">
    <property type="match status" value="1"/>
</dbReference>
<gene>
    <name evidence="10" type="ORF">Dbus_chr2Lg806</name>
</gene>
<dbReference type="SMR" id="A0A0M4E4E7"/>
<comment type="subcellular location">
    <subcellularLocation>
        <location evidence="1">Cytoplasm</location>
    </subcellularLocation>
</comment>
<dbReference type="EMBL" id="CP012523">
    <property type="protein sequence ID" value="ALC38721.1"/>
    <property type="molecule type" value="Genomic_DNA"/>
</dbReference>
<dbReference type="Pfam" id="PF06367">
    <property type="entry name" value="Drf_FH3"/>
    <property type="match status" value="1"/>
</dbReference>
<dbReference type="Pfam" id="PF02181">
    <property type="entry name" value="FH2"/>
    <property type="match status" value="1"/>
</dbReference>
<dbReference type="GO" id="GO:0003779">
    <property type="term" value="F:actin binding"/>
    <property type="evidence" value="ECO:0007669"/>
    <property type="project" value="InterPro"/>
</dbReference>
<dbReference type="Gene3D" id="6.10.30.30">
    <property type="match status" value="1"/>
</dbReference>
<dbReference type="GO" id="GO:0030041">
    <property type="term" value="P:actin filament polymerization"/>
    <property type="evidence" value="ECO:0007669"/>
    <property type="project" value="TreeGrafter"/>
</dbReference>
<dbReference type="InterPro" id="IPR010465">
    <property type="entry name" value="Drf_DAD"/>
</dbReference>
<dbReference type="InterPro" id="IPR042201">
    <property type="entry name" value="FH2_Formin_sf"/>
</dbReference>
<feature type="region of interest" description="Disordered" evidence="6">
    <location>
        <begin position="1049"/>
        <end position="1083"/>
    </location>
</feature>
<dbReference type="GO" id="GO:0005737">
    <property type="term" value="C:cytoplasm"/>
    <property type="evidence" value="ECO:0007669"/>
    <property type="project" value="UniProtKB-SubCell"/>
</dbReference>
<protein>
    <submittedName>
        <fullName evidence="10">Dia</fullName>
    </submittedName>
</protein>
<evidence type="ECO:0000256" key="3">
    <source>
        <dbReference type="ARBA" id="ARBA00022490"/>
    </source>
</evidence>
<accession>A0A0M4E4E7</accession>
<feature type="coiled-coil region" evidence="5">
    <location>
        <begin position="467"/>
        <end position="501"/>
    </location>
</feature>
<feature type="domain" description="FH2" evidence="9">
    <location>
        <begin position="612"/>
        <end position="1012"/>
    </location>
</feature>
<dbReference type="InterPro" id="IPR016024">
    <property type="entry name" value="ARM-type_fold"/>
</dbReference>
<evidence type="ECO:0000256" key="6">
    <source>
        <dbReference type="SAM" id="MobiDB-lite"/>
    </source>
</evidence>
<dbReference type="PROSITE" id="PS51232">
    <property type="entry name" value="GBD_FH3"/>
    <property type="match status" value="1"/>
</dbReference>
<dbReference type="SMART" id="SM01139">
    <property type="entry name" value="Drf_FH3"/>
    <property type="match status" value="1"/>
</dbReference>
<dbReference type="Proteomes" id="UP000494163">
    <property type="component" value="Chromosome 2L"/>
</dbReference>
<dbReference type="SUPFAM" id="SSF101447">
    <property type="entry name" value="Formin homology 2 domain (FH2 domain)"/>
    <property type="match status" value="1"/>
</dbReference>
<evidence type="ECO:0000256" key="2">
    <source>
        <dbReference type="ARBA" id="ARBA00008214"/>
    </source>
</evidence>
<dbReference type="SUPFAM" id="SSF48371">
    <property type="entry name" value="ARM repeat"/>
    <property type="match status" value="1"/>
</dbReference>
<dbReference type="Gene3D" id="1.10.238.150">
    <property type="entry name" value="Formin, FH3 diaphanous domain"/>
    <property type="match status" value="1"/>
</dbReference>
<evidence type="ECO:0000259" key="9">
    <source>
        <dbReference type="PROSITE" id="PS51444"/>
    </source>
</evidence>
<evidence type="ECO:0000313" key="11">
    <source>
        <dbReference type="Proteomes" id="UP000494163"/>
    </source>
</evidence>
<dbReference type="Gene3D" id="1.25.10.10">
    <property type="entry name" value="Leucine-rich Repeat Variant"/>
    <property type="match status" value="1"/>
</dbReference>
<dbReference type="AlphaFoldDB" id="A0A0M4E4E7"/>
<dbReference type="SMART" id="SM01140">
    <property type="entry name" value="Drf_GBD"/>
    <property type="match status" value="1"/>
</dbReference>
<comment type="similarity">
    <text evidence="2">Belongs to the formin homology family. Diaphanous subfamily.</text>
</comment>
<feature type="domain" description="GBD/FH3" evidence="8">
    <location>
        <begin position="71"/>
        <end position="443"/>
    </location>
</feature>
<dbReference type="OrthoDB" id="1104827at2759"/>
<evidence type="ECO:0000256" key="4">
    <source>
        <dbReference type="ARBA" id="ARBA00023054"/>
    </source>
</evidence>
<sequence length="1102" mass="124154">MRLKKFGSMSRQEKAKSTGGSLLESWFGRPSKSKGAGGNYNSNTLTQGSGRPNSTDNDGGGFAAEDIERHIQELTEAQVNAKFLDILEDMNIPKDKREPLLSKPMEERQKMIFMHMKGKNSLERSANSRFEKPIDYIEYLQNGEHSEAKVYQCVESLRVALTSNTISWIKEFGVPGIGVIEKLLARAKKDRSYDRIEFEAIRCLKAIMNNTWGLNVVLSPDQHSVVLLLAQSLDPRKPQTMCEALKLLASFCIVYERNGYEKVLRAITTIAATSYKASERFRPIVDALFSADSSGSKRELACHSLIFINTLTNTPTDLNFRLHLRCEIMRMGLYERLDEFEAIVNGSSNEALQQHFKIFKEIREDDFEEFVQRFDNVTFNMDDAQDCFDVLKNLVTDTTSEPYFLSILQHLLYIRDDFYFRPAYYQLIEECIAQIVFHKGYCDPNFENRNFNIDTSLLLDDIVEKAKAKETQRSEEYEKKIEALESAKQEAEAKAAHFEEMVKLMEAGGAVAPSPNKLPKLNIPLAPPAPGGPGAPPPPPPPMPGMAGGPRPPPPPPMPGMAGGPRPPPPPPMPGMGGGPPPPPPMMGMMRPGGPPPPPMMLVPVLPHGLKPKKKWDTKNPMKRANWKAITPAKMSENAFWVKCQEDKLASDDFLQELAVKFSSKPVKKEQKDAVDKPTTLAKKSIDLRVLDGKSAQNLSILLGGSLKHLSYEQIKICLLRCDTDILSSNILSNLIQYLPPPEQLKRLQEIKAKGEPMPPIEQFAATIGEIKRLLPRLHNLNFKLNYADQMQDIKPDIVAGTAACEEVLNSKKFSKILELILLVGNYMNSGSKNEAAFGFEISYLTKLTNTKDADNKQTLLHYLTGLVEKKFPDALNFPADLSHVDKASRVNLDAIQKAMRQMNAAVKNLETDLQNNKTPQCADDKFCEVMGKFAVECRQQVDVLGKMQVQMEKLFKDISDYYAFDPSKYTMEEFFGDIKTFKDAFQSAHAENVRQREEEQKKRRMQEAREQSQREQMERKQRNMAVVDMDAAQTQEGVMDSLLEALQTGSAFGQRNRQPRRQRPAGAERRAQLSRSRSRTRVNNGQLMTREMILNEVLGSA</sequence>
<dbReference type="InterPro" id="IPR011989">
    <property type="entry name" value="ARM-like"/>
</dbReference>
<dbReference type="Gene3D" id="1.20.58.2220">
    <property type="entry name" value="Formin, FH2 domain"/>
    <property type="match status" value="1"/>
</dbReference>
<dbReference type="GO" id="GO:0031267">
    <property type="term" value="F:small GTPase binding"/>
    <property type="evidence" value="ECO:0007669"/>
    <property type="project" value="InterPro"/>
</dbReference>
<dbReference type="InterPro" id="IPR014768">
    <property type="entry name" value="GBD/FH3_dom"/>
</dbReference>
<feature type="region of interest" description="Disordered" evidence="6">
    <location>
        <begin position="1"/>
        <end position="62"/>
    </location>
</feature>
<dbReference type="PANTHER" id="PTHR45691">
    <property type="entry name" value="PROTEIN DIAPHANOUS"/>
    <property type="match status" value="1"/>
</dbReference>
<feature type="compositionally biased region" description="Pro residues" evidence="6">
    <location>
        <begin position="525"/>
        <end position="586"/>
    </location>
</feature>
<feature type="region of interest" description="Disordered" evidence="6">
    <location>
        <begin position="521"/>
        <end position="588"/>
    </location>
</feature>
<feature type="domain" description="DAD" evidence="7">
    <location>
        <begin position="1033"/>
        <end position="1065"/>
    </location>
</feature>
<dbReference type="InterPro" id="IPR051412">
    <property type="entry name" value="Formin_Homology_Diaphanous_sf"/>
</dbReference>
<dbReference type="PANTHER" id="PTHR45691:SF6">
    <property type="entry name" value="PROTEIN DIAPHANOUS"/>
    <property type="match status" value="1"/>
</dbReference>
<dbReference type="InterPro" id="IPR015425">
    <property type="entry name" value="FH2_Formin"/>
</dbReference>
<keyword evidence="3" id="KW-0963">Cytoplasm</keyword>
<dbReference type="InterPro" id="IPR014767">
    <property type="entry name" value="DAD_dom"/>
</dbReference>
<dbReference type="STRING" id="30019.A0A0M4E4E7"/>
<dbReference type="PROSITE" id="PS51231">
    <property type="entry name" value="DAD"/>
    <property type="match status" value="1"/>
</dbReference>
<dbReference type="InterPro" id="IPR044933">
    <property type="entry name" value="DIA_GBD_sf"/>
</dbReference>
<evidence type="ECO:0000259" key="8">
    <source>
        <dbReference type="PROSITE" id="PS51232"/>
    </source>
</evidence>
<dbReference type="PROSITE" id="PS51444">
    <property type="entry name" value="FH2"/>
    <property type="match status" value="1"/>
</dbReference>
<dbReference type="InterPro" id="IPR010473">
    <property type="entry name" value="GTPase-bd"/>
</dbReference>
<dbReference type="GO" id="GO:0005884">
    <property type="term" value="C:actin filament"/>
    <property type="evidence" value="ECO:0007669"/>
    <property type="project" value="TreeGrafter"/>
</dbReference>
<dbReference type="Pfam" id="PF06345">
    <property type="entry name" value="Drf_DAD"/>
    <property type="match status" value="1"/>
</dbReference>
<proteinExistence type="inferred from homology"/>
<evidence type="ECO:0000256" key="5">
    <source>
        <dbReference type="SAM" id="Coils"/>
    </source>
</evidence>
<dbReference type="Gene3D" id="1.10.20.40">
    <property type="entry name" value="Formin, diaphanous GTPase-binding domain"/>
    <property type="match status" value="1"/>
</dbReference>
<dbReference type="OMA" id="WEVKNPM"/>
<evidence type="ECO:0000256" key="1">
    <source>
        <dbReference type="ARBA" id="ARBA00004496"/>
    </source>
</evidence>
<dbReference type="InterPro" id="IPR010472">
    <property type="entry name" value="FH3_dom"/>
</dbReference>
<evidence type="ECO:0000259" key="7">
    <source>
        <dbReference type="PROSITE" id="PS51231"/>
    </source>
</evidence>
<reference evidence="10 11" key="1">
    <citation type="submission" date="2015-08" db="EMBL/GenBank/DDBJ databases">
        <title>Ancestral chromatin configuration constrains chromatin evolution on differentiating sex chromosomes in Drosophila.</title>
        <authorList>
            <person name="Zhou Q."/>
            <person name="Bachtrog D."/>
        </authorList>
    </citation>
    <scope>NUCLEOTIDE SEQUENCE [LARGE SCALE GENOMIC DNA]</scope>
    <source>
        <tissue evidence="10">Whole larvae</tissue>
    </source>
</reference>
<keyword evidence="11" id="KW-1185">Reference proteome</keyword>